<protein>
    <submittedName>
        <fullName evidence="2">Uncharacterized protein</fullName>
    </submittedName>
</protein>
<organism evidence="2 3">
    <name type="scientific">Kitasatospora acidiphila</name>
    <dbReference type="NCBI Taxonomy" id="2567942"/>
    <lineage>
        <taxon>Bacteria</taxon>
        <taxon>Bacillati</taxon>
        <taxon>Actinomycetota</taxon>
        <taxon>Actinomycetes</taxon>
        <taxon>Kitasatosporales</taxon>
        <taxon>Streptomycetaceae</taxon>
        <taxon>Kitasatospora</taxon>
    </lineage>
</organism>
<dbReference type="AlphaFoldDB" id="A0A540W0Z6"/>
<dbReference type="Proteomes" id="UP000319103">
    <property type="component" value="Unassembled WGS sequence"/>
</dbReference>
<keyword evidence="3" id="KW-1185">Reference proteome</keyword>
<reference evidence="2 3" key="1">
    <citation type="submission" date="2019-06" db="EMBL/GenBank/DDBJ databases">
        <title>Description of Kitasatospora acidophila sp. nov. isolated from pine grove soil, and reclassification of Streptomyces novaecaesareae to Kitasatospora novaeceasareae comb. nov.</title>
        <authorList>
            <person name="Kim M.J."/>
        </authorList>
    </citation>
    <scope>NUCLEOTIDE SEQUENCE [LARGE SCALE GENOMIC DNA]</scope>
    <source>
        <strain evidence="2 3">MMS16-CNU292</strain>
    </source>
</reference>
<dbReference type="EMBL" id="VIGB01000003">
    <property type="protein sequence ID" value="TQF02686.1"/>
    <property type="molecule type" value="Genomic_DNA"/>
</dbReference>
<sequence length="489" mass="52420">MTTADLPMLLPPAMVEDPSPLNVSTFAKPEYAKLTFTYGKVKSGGNWPVHCKWFKVRIPTGRQASALTSEPTLIRYELTWPANKRKWDVTRNTTDPNQVVFTCSPPPDEPAAFDGTWSVQLELWGIEVNGGVGPVDIIWEESTSATGVGGPFQERTGKGGVSKRDDSFYLHSFRPASVAIGRNTKATLLWEGTPHAEYTMYYRKPDGTQGSSTAKDGTWTSPENLVDDTSFTLEAKMKNEVRYLTTYIKVNNPDIAVTSVTAASDSVFNGHVTQAAGKVLRVGEIRGPYNATAPNERPLSIAGGALTISNSSTEFSNAVIAKAIRSPENGVLTIENMPNAANVAKKVKTTFADGVLSVTGNGTYSGAISTITIAASEINGRGAGVLGLNGTVTVTGALGVTGNVTAGGNRVLRAGDTLRFLNVQNRYLSHDADYGRDHENVMASRTLYTTSSWKALHVSSATSLAETPESDQELPEPLRADQVNAKPEV</sequence>
<proteinExistence type="predicted"/>
<dbReference type="RefSeq" id="WP_141633376.1">
    <property type="nucleotide sequence ID" value="NZ_VIGB01000003.1"/>
</dbReference>
<evidence type="ECO:0000313" key="3">
    <source>
        <dbReference type="Proteomes" id="UP000319103"/>
    </source>
</evidence>
<feature type="region of interest" description="Disordered" evidence="1">
    <location>
        <begin position="464"/>
        <end position="489"/>
    </location>
</feature>
<gene>
    <name evidence="2" type="ORF">E6W39_10970</name>
</gene>
<name>A0A540W0Z6_9ACTN</name>
<evidence type="ECO:0000313" key="2">
    <source>
        <dbReference type="EMBL" id="TQF02686.1"/>
    </source>
</evidence>
<dbReference type="OrthoDB" id="4117578at2"/>
<accession>A0A540W0Z6</accession>
<evidence type="ECO:0000256" key="1">
    <source>
        <dbReference type="SAM" id="MobiDB-lite"/>
    </source>
</evidence>
<comment type="caution">
    <text evidence="2">The sequence shown here is derived from an EMBL/GenBank/DDBJ whole genome shotgun (WGS) entry which is preliminary data.</text>
</comment>